<sequence length="206" mass="23140">MEGVVVQNGLLPGSSWPNNQFTRYENNNQGNYLEQMRGSLMVVATVIASLTFQIAINPPGGVWQSNTKSEDGCAPNQICKAGTSVLAFGDNDNNKFRYEVFILLCTISFSASQAIIVLLICGFPLRNKLVMWLLIIVTCVSVFCTAGAYVISLSMILDPLDGTLYHIILYYGIFWIGLIVLLVIIFFVRFVFWLLKTFFRFLCCCW</sequence>
<name>A0ACB0LSY0_TRIPR</name>
<keyword evidence="2" id="KW-1185">Reference proteome</keyword>
<comment type="caution">
    <text evidence="1">The sequence shown here is derived from an EMBL/GenBank/DDBJ whole genome shotgun (WGS) entry which is preliminary data.</text>
</comment>
<dbReference type="Proteomes" id="UP001177021">
    <property type="component" value="Unassembled WGS sequence"/>
</dbReference>
<evidence type="ECO:0000313" key="2">
    <source>
        <dbReference type="Proteomes" id="UP001177021"/>
    </source>
</evidence>
<proteinExistence type="predicted"/>
<reference evidence="1" key="1">
    <citation type="submission" date="2023-10" db="EMBL/GenBank/DDBJ databases">
        <authorList>
            <person name="Rodriguez Cubillos JULIANA M."/>
            <person name="De Vega J."/>
        </authorList>
    </citation>
    <scope>NUCLEOTIDE SEQUENCE</scope>
</reference>
<organism evidence="1 2">
    <name type="scientific">Trifolium pratense</name>
    <name type="common">Red clover</name>
    <dbReference type="NCBI Taxonomy" id="57577"/>
    <lineage>
        <taxon>Eukaryota</taxon>
        <taxon>Viridiplantae</taxon>
        <taxon>Streptophyta</taxon>
        <taxon>Embryophyta</taxon>
        <taxon>Tracheophyta</taxon>
        <taxon>Spermatophyta</taxon>
        <taxon>Magnoliopsida</taxon>
        <taxon>eudicotyledons</taxon>
        <taxon>Gunneridae</taxon>
        <taxon>Pentapetalae</taxon>
        <taxon>rosids</taxon>
        <taxon>fabids</taxon>
        <taxon>Fabales</taxon>
        <taxon>Fabaceae</taxon>
        <taxon>Papilionoideae</taxon>
        <taxon>50 kb inversion clade</taxon>
        <taxon>NPAAA clade</taxon>
        <taxon>Hologalegina</taxon>
        <taxon>IRL clade</taxon>
        <taxon>Trifolieae</taxon>
        <taxon>Trifolium</taxon>
    </lineage>
</organism>
<gene>
    <name evidence="1" type="ORF">MILVUS5_LOCUS35637</name>
</gene>
<protein>
    <submittedName>
        <fullName evidence="1">Uncharacterized protein</fullName>
    </submittedName>
</protein>
<dbReference type="EMBL" id="CASHSV030000615">
    <property type="protein sequence ID" value="CAJ2671905.1"/>
    <property type="molecule type" value="Genomic_DNA"/>
</dbReference>
<evidence type="ECO:0000313" key="1">
    <source>
        <dbReference type="EMBL" id="CAJ2671905.1"/>
    </source>
</evidence>
<accession>A0ACB0LSY0</accession>